<dbReference type="Proteomes" id="UP001626550">
    <property type="component" value="Unassembled WGS sequence"/>
</dbReference>
<dbReference type="CDD" id="cd00063">
    <property type="entry name" value="FN3"/>
    <property type="match status" value="1"/>
</dbReference>
<feature type="domain" description="Fibronectin type-III" evidence="1">
    <location>
        <begin position="192"/>
        <end position="286"/>
    </location>
</feature>
<evidence type="ECO:0000259" key="1">
    <source>
        <dbReference type="PROSITE" id="PS50853"/>
    </source>
</evidence>
<dbReference type="SMART" id="SM00060">
    <property type="entry name" value="FN3"/>
    <property type="match status" value="2"/>
</dbReference>
<dbReference type="PROSITE" id="PS50853">
    <property type="entry name" value="FN3"/>
    <property type="match status" value="1"/>
</dbReference>
<proteinExistence type="predicted"/>
<accession>A0ABD2PQC9</accession>
<name>A0ABD2PQC9_9PLAT</name>
<dbReference type="SUPFAM" id="SSF49265">
    <property type="entry name" value="Fibronectin type III"/>
    <property type="match status" value="1"/>
</dbReference>
<dbReference type="AlphaFoldDB" id="A0ABD2PQC9"/>
<dbReference type="EMBL" id="JBJKFK010003637">
    <property type="protein sequence ID" value="KAL3309689.1"/>
    <property type="molecule type" value="Genomic_DNA"/>
</dbReference>
<evidence type="ECO:0000313" key="3">
    <source>
        <dbReference type="Proteomes" id="UP001626550"/>
    </source>
</evidence>
<reference evidence="2 3" key="1">
    <citation type="submission" date="2024-11" db="EMBL/GenBank/DDBJ databases">
        <title>Adaptive evolution of stress response genes in parasites aligns with host niche diversity.</title>
        <authorList>
            <person name="Hahn C."/>
            <person name="Resl P."/>
        </authorList>
    </citation>
    <scope>NUCLEOTIDE SEQUENCE [LARGE SCALE GENOMIC DNA]</scope>
    <source>
        <strain evidence="2">EGGRZ-B1_66</strain>
        <tissue evidence="2">Body</tissue>
    </source>
</reference>
<dbReference type="Gene3D" id="2.60.40.10">
    <property type="entry name" value="Immunoglobulins"/>
    <property type="match status" value="1"/>
</dbReference>
<gene>
    <name evidence="2" type="ORF">Ciccas_011762</name>
</gene>
<evidence type="ECO:0000313" key="2">
    <source>
        <dbReference type="EMBL" id="KAL3309689.1"/>
    </source>
</evidence>
<dbReference type="Pfam" id="PF00041">
    <property type="entry name" value="fn3"/>
    <property type="match status" value="1"/>
</dbReference>
<dbReference type="InterPro" id="IPR036116">
    <property type="entry name" value="FN3_sf"/>
</dbReference>
<protein>
    <recommendedName>
        <fullName evidence="1">Fibronectin type-III domain-containing protein</fullName>
    </recommendedName>
</protein>
<organism evidence="2 3">
    <name type="scientific">Cichlidogyrus casuarinus</name>
    <dbReference type="NCBI Taxonomy" id="1844966"/>
    <lineage>
        <taxon>Eukaryota</taxon>
        <taxon>Metazoa</taxon>
        <taxon>Spiralia</taxon>
        <taxon>Lophotrochozoa</taxon>
        <taxon>Platyhelminthes</taxon>
        <taxon>Monogenea</taxon>
        <taxon>Monopisthocotylea</taxon>
        <taxon>Dactylogyridea</taxon>
        <taxon>Ancyrocephalidae</taxon>
        <taxon>Cichlidogyrus</taxon>
    </lineage>
</organism>
<sequence length="369" mass="42426">MLRLDIGKVPENLNPMPDLAILYCREHDPLSCKAEKFHWKKTIFIENIEACTVYTIELKVVVFDQVYIFSKDSVNFIVYSWTPAAVAVDTRTLTHTISSVEQIDLDWTNPNSTLPKNCQQNTLIEYYAEGFQNTTKNITTQMTQLKLVDLTIYQFYFVRFTTNISSKLRSNETSQSVSSSWIKVGLTAPGGKVTNLRFEQTNAREAKLLWQRPEVQNGPIDGYQVEDMRKQSKFSTRESSIKVNGLEPCSAYTFYVFAFNNGTERGIGGGNGPKNSLELYLVFAPVKIETQEYKGRVDITWEKPIGCKSEYWVYIDDEKIGETEKEFFTVNDLEGNKTHTLQIAAQVANQIQYSDYKFFDVAAYREFLW</sequence>
<dbReference type="InterPro" id="IPR013783">
    <property type="entry name" value="Ig-like_fold"/>
</dbReference>
<keyword evidence="3" id="KW-1185">Reference proteome</keyword>
<dbReference type="InterPro" id="IPR003961">
    <property type="entry name" value="FN3_dom"/>
</dbReference>
<comment type="caution">
    <text evidence="2">The sequence shown here is derived from an EMBL/GenBank/DDBJ whole genome shotgun (WGS) entry which is preliminary data.</text>
</comment>